<keyword evidence="3 6" id="KW-0812">Transmembrane</keyword>
<dbReference type="Pfam" id="PF03600">
    <property type="entry name" value="CitMHS"/>
    <property type="match status" value="1"/>
</dbReference>
<evidence type="ECO:0000256" key="6">
    <source>
        <dbReference type="SAM" id="Phobius"/>
    </source>
</evidence>
<proteinExistence type="predicted"/>
<evidence type="ECO:0000256" key="5">
    <source>
        <dbReference type="ARBA" id="ARBA00023136"/>
    </source>
</evidence>
<name>A0ABW4N645_9CAUL</name>
<evidence type="ECO:0000256" key="3">
    <source>
        <dbReference type="ARBA" id="ARBA00022692"/>
    </source>
</evidence>
<dbReference type="EMBL" id="JBHUEY010000006">
    <property type="protein sequence ID" value="MFD1785550.1"/>
    <property type="molecule type" value="Genomic_DNA"/>
</dbReference>
<gene>
    <name evidence="8" type="ORF">ACFSC0_19285</name>
</gene>
<dbReference type="InterPro" id="IPR014738">
    <property type="entry name" value="Citrate_transporter"/>
</dbReference>
<dbReference type="PANTHER" id="PTHR30354">
    <property type="entry name" value="GNT FAMILY GLUCONATE TRANSPORTER"/>
    <property type="match status" value="1"/>
</dbReference>
<keyword evidence="2" id="KW-0813">Transport</keyword>
<feature type="transmembrane region" description="Helical" evidence="6">
    <location>
        <begin position="289"/>
        <end position="309"/>
    </location>
</feature>
<evidence type="ECO:0000256" key="2">
    <source>
        <dbReference type="ARBA" id="ARBA00022448"/>
    </source>
</evidence>
<comment type="subcellular location">
    <subcellularLocation>
        <location evidence="1">Membrane</location>
        <topology evidence="1">Multi-pass membrane protein</topology>
    </subcellularLocation>
</comment>
<feature type="transmembrane region" description="Helical" evidence="6">
    <location>
        <begin position="237"/>
        <end position="254"/>
    </location>
</feature>
<comment type="caution">
    <text evidence="8">The sequence shown here is derived from an EMBL/GenBank/DDBJ whole genome shotgun (WGS) entry which is preliminary data.</text>
</comment>
<dbReference type="Proteomes" id="UP001597237">
    <property type="component" value="Unassembled WGS sequence"/>
</dbReference>
<protein>
    <submittedName>
        <fullName evidence="8">CitMHS family transporter</fullName>
    </submittedName>
</protein>
<evidence type="ECO:0000259" key="7">
    <source>
        <dbReference type="Pfam" id="PF03600"/>
    </source>
</evidence>
<evidence type="ECO:0000256" key="1">
    <source>
        <dbReference type="ARBA" id="ARBA00004141"/>
    </source>
</evidence>
<keyword evidence="9" id="KW-1185">Reference proteome</keyword>
<dbReference type="InterPro" id="IPR003474">
    <property type="entry name" value="Glcn_transporter"/>
</dbReference>
<feature type="transmembrane region" description="Helical" evidence="6">
    <location>
        <begin position="329"/>
        <end position="349"/>
    </location>
</feature>
<feature type="transmembrane region" description="Helical" evidence="6">
    <location>
        <begin position="58"/>
        <end position="80"/>
    </location>
</feature>
<keyword evidence="5 6" id="KW-0472">Membrane</keyword>
<sequence length="439" mass="45930">MILALSGFGLVLTFMALIMTRRLSAITALMIVPVVFGLALGAGAGLGEHVMAGVRQVAPTAVMLVFALLYFGLMIDAGLFDPLVARIVRWVGDDPLRVTVGHAALAAIVGLDGDGTTTLLVCASAMLPIYRRLGMNVLIFGLIGGLCSAVMNLTPWGGPMARAASALRVDMAQVFLLLIPVIGGGLAVTFAIAVFFGLRERRRLRAPPLGAAPDADAVIQTALAGFERDPAASRPKLFLFNLGLTLTLMTAVVLHLAPLAVLFMGAFAVAMVVNYPRPDDQRARLTSHAGSVVTLSVMVFAAGAFAGVLSGTGMIDAMAGGIVDVLPPWLGPHMAVITAVLAMPMTFFLSNDAWYFGVVPVLAEAAKAYGITPTQIARASLMGQPVHGLSPMVAPLYLKCALLGVDLVDLQRFALRWTVLLSIAATLIGLATFAFPWAA</sequence>
<feature type="transmembrane region" description="Helical" evidence="6">
    <location>
        <begin position="174"/>
        <end position="198"/>
    </location>
</feature>
<organism evidence="8 9">
    <name type="scientific">Phenylobacterium terrae</name>
    <dbReference type="NCBI Taxonomy" id="2665495"/>
    <lineage>
        <taxon>Bacteria</taxon>
        <taxon>Pseudomonadati</taxon>
        <taxon>Pseudomonadota</taxon>
        <taxon>Alphaproteobacteria</taxon>
        <taxon>Caulobacterales</taxon>
        <taxon>Caulobacteraceae</taxon>
        <taxon>Phenylobacterium</taxon>
    </lineage>
</organism>
<feature type="transmembrane region" description="Helical" evidence="6">
    <location>
        <begin position="26"/>
        <end position="46"/>
    </location>
</feature>
<accession>A0ABW4N645</accession>
<evidence type="ECO:0000256" key="4">
    <source>
        <dbReference type="ARBA" id="ARBA00022989"/>
    </source>
</evidence>
<dbReference type="NCBIfam" id="TIGR00784">
    <property type="entry name" value="citMHS"/>
    <property type="match status" value="1"/>
</dbReference>
<dbReference type="InterPro" id="IPR004680">
    <property type="entry name" value="Cit_transptr-like_dom"/>
</dbReference>
<feature type="transmembrane region" description="Helical" evidence="6">
    <location>
        <begin position="133"/>
        <end position="154"/>
    </location>
</feature>
<evidence type="ECO:0000313" key="8">
    <source>
        <dbReference type="EMBL" id="MFD1785550.1"/>
    </source>
</evidence>
<feature type="transmembrane region" description="Helical" evidence="6">
    <location>
        <begin position="100"/>
        <end position="121"/>
    </location>
</feature>
<feature type="transmembrane region" description="Helical" evidence="6">
    <location>
        <begin position="260"/>
        <end position="277"/>
    </location>
</feature>
<feature type="domain" description="Citrate transporter-like" evidence="7">
    <location>
        <begin position="15"/>
        <end position="383"/>
    </location>
</feature>
<keyword evidence="4 6" id="KW-1133">Transmembrane helix</keyword>
<evidence type="ECO:0000313" key="9">
    <source>
        <dbReference type="Proteomes" id="UP001597237"/>
    </source>
</evidence>
<feature type="transmembrane region" description="Helical" evidence="6">
    <location>
        <begin position="417"/>
        <end position="438"/>
    </location>
</feature>
<dbReference type="RefSeq" id="WP_377281610.1">
    <property type="nucleotide sequence ID" value="NZ_JBHRSI010000004.1"/>
</dbReference>
<dbReference type="PANTHER" id="PTHR30354:SF26">
    <property type="entry name" value="TRANSPORTER, PUTATIVE-RELATED"/>
    <property type="match status" value="1"/>
</dbReference>
<reference evidence="9" key="1">
    <citation type="journal article" date="2019" name="Int. J. Syst. Evol. Microbiol.">
        <title>The Global Catalogue of Microorganisms (GCM) 10K type strain sequencing project: providing services to taxonomists for standard genome sequencing and annotation.</title>
        <authorList>
            <consortium name="The Broad Institute Genomics Platform"/>
            <consortium name="The Broad Institute Genome Sequencing Center for Infectious Disease"/>
            <person name="Wu L."/>
            <person name="Ma J."/>
        </authorList>
    </citation>
    <scope>NUCLEOTIDE SEQUENCE [LARGE SCALE GENOMIC DNA]</scope>
    <source>
        <strain evidence="9">DFY28</strain>
    </source>
</reference>